<evidence type="ECO:0000313" key="5">
    <source>
        <dbReference type="Proteomes" id="UP000006039"/>
    </source>
</evidence>
<reference evidence="4" key="4">
    <citation type="journal article" date="2015" name="G3 (Bethesda)">
        <title>Genome sequences of three phytopathogenic species of the Magnaporthaceae family of fungi.</title>
        <authorList>
            <person name="Okagaki L.H."/>
            <person name="Nunes C.C."/>
            <person name="Sailsbery J."/>
            <person name="Clay B."/>
            <person name="Brown D."/>
            <person name="John T."/>
            <person name="Oh Y."/>
            <person name="Young N."/>
            <person name="Fitzgerald M."/>
            <person name="Haas B.J."/>
            <person name="Zeng Q."/>
            <person name="Young S."/>
            <person name="Adiconis X."/>
            <person name="Fan L."/>
            <person name="Levin J.Z."/>
            <person name="Mitchell T.K."/>
            <person name="Okubara P.A."/>
            <person name="Farman M.L."/>
            <person name="Kohn L.M."/>
            <person name="Birren B."/>
            <person name="Ma L.-J."/>
            <person name="Dean R.A."/>
        </authorList>
    </citation>
    <scope>NUCLEOTIDE SEQUENCE</scope>
    <source>
        <strain evidence="4">R3-111a-1</strain>
    </source>
</reference>
<gene>
    <name evidence="4" type="primary">20354764</name>
    <name evidence="3" type="ORF">GGTG_14306</name>
</gene>
<protein>
    <recommendedName>
        <fullName evidence="2">PD-(D/E)XK nuclease-like domain-containing protein</fullName>
    </recommendedName>
</protein>
<name>J3PL59_GAET3</name>
<feature type="compositionally biased region" description="Basic and acidic residues" evidence="1">
    <location>
        <begin position="23"/>
        <end position="37"/>
    </location>
</feature>
<feature type="region of interest" description="Disordered" evidence="1">
    <location>
        <begin position="1"/>
        <end position="83"/>
    </location>
</feature>
<dbReference type="AlphaFoldDB" id="J3PL59"/>
<evidence type="ECO:0000259" key="2">
    <source>
        <dbReference type="Pfam" id="PF20516"/>
    </source>
</evidence>
<sequence length="410" mass="45662">MDTRTAAGTDPDRGAGAGGRQTPEARRHSGSRGDMDATPRPGRIVPRHAIRDFQSETDSQSRSSSRTRTSSQPSTRKRRRQLEIADEPIDIFTFASTSCQDQDDFALPLPLQELLRDFGTVRNGAIPFVSQSRKSELGALGFGDSAYFEEQSCQGGQGPKEISENLESPSLQCVREILDAAAECHEEWYDEAGWNAAVHFPLLRLAIPRHSQINVTPCTSARIQRDYLPTGSKNGHMVDFCLSIDPKWPKGRMATTPALQAINGASRHLPGSSINHTDFRPLRQKPIAVSIETKCLGGSVKTAEVQLGVWQAAQWKMLDTLTEVNTERDPPESISPPPPRPEFLPAIHIVGHEWKFAAAIKQGNKTILLTECSLGSTNTVWDIYKIIWAVRRLARYSVEQYWFWFLSRIS</sequence>
<dbReference type="RefSeq" id="XP_009230497.1">
    <property type="nucleotide sequence ID" value="XM_009232233.1"/>
</dbReference>
<evidence type="ECO:0000256" key="1">
    <source>
        <dbReference type="SAM" id="MobiDB-lite"/>
    </source>
</evidence>
<reference evidence="4" key="5">
    <citation type="submission" date="2018-04" db="UniProtKB">
        <authorList>
            <consortium name="EnsemblFungi"/>
        </authorList>
    </citation>
    <scope>IDENTIFICATION</scope>
    <source>
        <strain evidence="4">R3-111a-1</strain>
    </source>
</reference>
<dbReference type="eggNOG" id="ENOG502SSXD">
    <property type="taxonomic scope" value="Eukaryota"/>
</dbReference>
<dbReference type="STRING" id="644352.J3PL59"/>
<dbReference type="OrthoDB" id="4161186at2759"/>
<dbReference type="EMBL" id="GL385630">
    <property type="protein sequence ID" value="EJT68116.1"/>
    <property type="molecule type" value="Genomic_DNA"/>
</dbReference>
<dbReference type="EnsemblFungi" id="EJT68116">
    <property type="protein sequence ID" value="EJT68116"/>
    <property type="gene ID" value="GGTG_14306"/>
</dbReference>
<feature type="compositionally biased region" description="Low complexity" evidence="1">
    <location>
        <begin position="56"/>
        <end position="74"/>
    </location>
</feature>
<keyword evidence="5" id="KW-1185">Reference proteome</keyword>
<organism evidence="3">
    <name type="scientific">Gaeumannomyces tritici (strain R3-111a-1)</name>
    <name type="common">Wheat and barley take-all root rot fungus</name>
    <name type="synonym">Gaeumannomyces graminis var. tritici</name>
    <dbReference type="NCBI Taxonomy" id="644352"/>
    <lineage>
        <taxon>Eukaryota</taxon>
        <taxon>Fungi</taxon>
        <taxon>Dikarya</taxon>
        <taxon>Ascomycota</taxon>
        <taxon>Pezizomycotina</taxon>
        <taxon>Sordariomycetes</taxon>
        <taxon>Sordariomycetidae</taxon>
        <taxon>Magnaporthales</taxon>
        <taxon>Magnaporthaceae</taxon>
        <taxon>Gaeumannomyces</taxon>
    </lineage>
</organism>
<proteinExistence type="predicted"/>
<dbReference type="GeneID" id="20354764"/>
<dbReference type="Pfam" id="PF20516">
    <property type="entry name" value="PDDEXK_12"/>
    <property type="match status" value="1"/>
</dbReference>
<dbReference type="VEuPathDB" id="FungiDB:GGTG_14306"/>
<dbReference type="Proteomes" id="UP000006039">
    <property type="component" value="Unassembled WGS sequence"/>
</dbReference>
<evidence type="ECO:0000313" key="3">
    <source>
        <dbReference type="EMBL" id="EJT68116.1"/>
    </source>
</evidence>
<feature type="domain" description="PD-(D/E)XK nuclease-like" evidence="2">
    <location>
        <begin position="166"/>
        <end position="402"/>
    </location>
</feature>
<dbReference type="HOGENOM" id="CLU_027219_0_2_1"/>
<dbReference type="InterPro" id="IPR046797">
    <property type="entry name" value="PDDEXK_12"/>
</dbReference>
<reference evidence="5" key="1">
    <citation type="submission" date="2010-07" db="EMBL/GenBank/DDBJ databases">
        <title>The genome sequence of Gaeumannomyces graminis var. tritici strain R3-111a-1.</title>
        <authorList>
            <consortium name="The Broad Institute Genome Sequencing Platform"/>
            <person name="Ma L.-J."/>
            <person name="Dead R."/>
            <person name="Young S."/>
            <person name="Zeng Q."/>
            <person name="Koehrsen M."/>
            <person name="Alvarado L."/>
            <person name="Berlin A."/>
            <person name="Chapman S.B."/>
            <person name="Chen Z."/>
            <person name="Freedman E."/>
            <person name="Gellesch M."/>
            <person name="Goldberg J."/>
            <person name="Griggs A."/>
            <person name="Gujja S."/>
            <person name="Heilman E.R."/>
            <person name="Heiman D."/>
            <person name="Hepburn T."/>
            <person name="Howarth C."/>
            <person name="Jen D."/>
            <person name="Larson L."/>
            <person name="Mehta T."/>
            <person name="Neiman D."/>
            <person name="Pearson M."/>
            <person name="Roberts A."/>
            <person name="Saif S."/>
            <person name="Shea T."/>
            <person name="Shenoy N."/>
            <person name="Sisk P."/>
            <person name="Stolte C."/>
            <person name="Sykes S."/>
            <person name="Walk T."/>
            <person name="White J."/>
            <person name="Yandava C."/>
            <person name="Haas B."/>
            <person name="Nusbaum C."/>
            <person name="Birren B."/>
        </authorList>
    </citation>
    <scope>NUCLEOTIDE SEQUENCE [LARGE SCALE GENOMIC DNA]</scope>
    <source>
        <strain evidence="5">R3-111a-1</strain>
    </source>
</reference>
<reference evidence="3" key="2">
    <citation type="submission" date="2010-07" db="EMBL/GenBank/DDBJ databases">
        <authorList>
            <consortium name="The Broad Institute Genome Sequencing Platform"/>
            <consortium name="Broad Institute Genome Sequencing Center for Infectious Disease"/>
            <person name="Ma L.-J."/>
            <person name="Dead R."/>
            <person name="Young S."/>
            <person name="Zeng Q."/>
            <person name="Koehrsen M."/>
            <person name="Alvarado L."/>
            <person name="Berlin A."/>
            <person name="Chapman S.B."/>
            <person name="Chen Z."/>
            <person name="Freedman E."/>
            <person name="Gellesch M."/>
            <person name="Goldberg J."/>
            <person name="Griggs A."/>
            <person name="Gujja S."/>
            <person name="Heilman E.R."/>
            <person name="Heiman D."/>
            <person name="Hepburn T."/>
            <person name="Howarth C."/>
            <person name="Jen D."/>
            <person name="Larson L."/>
            <person name="Mehta T."/>
            <person name="Neiman D."/>
            <person name="Pearson M."/>
            <person name="Roberts A."/>
            <person name="Saif S."/>
            <person name="Shea T."/>
            <person name="Shenoy N."/>
            <person name="Sisk P."/>
            <person name="Stolte C."/>
            <person name="Sykes S."/>
            <person name="Walk T."/>
            <person name="White J."/>
            <person name="Yandava C."/>
            <person name="Haas B."/>
            <person name="Nusbaum C."/>
            <person name="Birren B."/>
        </authorList>
    </citation>
    <scope>NUCLEOTIDE SEQUENCE</scope>
    <source>
        <strain evidence="3">R3-111a-1</strain>
    </source>
</reference>
<evidence type="ECO:0000313" key="4">
    <source>
        <dbReference type="EnsemblFungi" id="EJT68116"/>
    </source>
</evidence>
<reference evidence="3" key="3">
    <citation type="submission" date="2010-09" db="EMBL/GenBank/DDBJ databases">
        <title>Annotation of Gaeumannomyces graminis var. tritici R3-111a-1.</title>
        <authorList>
            <consortium name="The Broad Institute Genome Sequencing Platform"/>
            <person name="Ma L.-J."/>
            <person name="Dead R."/>
            <person name="Young S.K."/>
            <person name="Zeng Q."/>
            <person name="Gargeya S."/>
            <person name="Fitzgerald M."/>
            <person name="Haas B."/>
            <person name="Abouelleil A."/>
            <person name="Alvarado L."/>
            <person name="Arachchi H.M."/>
            <person name="Berlin A."/>
            <person name="Brown A."/>
            <person name="Chapman S.B."/>
            <person name="Chen Z."/>
            <person name="Dunbar C."/>
            <person name="Freedman E."/>
            <person name="Gearin G."/>
            <person name="Gellesch M."/>
            <person name="Goldberg J."/>
            <person name="Griggs A."/>
            <person name="Gujja S."/>
            <person name="Heiman D."/>
            <person name="Howarth C."/>
            <person name="Larson L."/>
            <person name="Lui A."/>
            <person name="MacDonald P.J.P."/>
            <person name="Mehta T."/>
            <person name="Montmayeur A."/>
            <person name="Murphy C."/>
            <person name="Neiman D."/>
            <person name="Pearson M."/>
            <person name="Priest M."/>
            <person name="Roberts A."/>
            <person name="Saif S."/>
            <person name="Shea T."/>
            <person name="Shenoy N."/>
            <person name="Sisk P."/>
            <person name="Stolte C."/>
            <person name="Sykes S."/>
            <person name="Yandava C."/>
            <person name="Wortman J."/>
            <person name="Nusbaum C."/>
            <person name="Birren B."/>
        </authorList>
    </citation>
    <scope>NUCLEOTIDE SEQUENCE</scope>
    <source>
        <strain evidence="3">R3-111a-1</strain>
    </source>
</reference>
<accession>J3PL59</accession>